<dbReference type="PANTHER" id="PTHR13887:SF14">
    <property type="entry name" value="DISULFIDE BOND FORMATION PROTEIN D"/>
    <property type="match status" value="1"/>
</dbReference>
<keyword evidence="9" id="KW-0413">Isomerase</keyword>
<feature type="chain" id="PRO_5016300080" evidence="7">
    <location>
        <begin position="41"/>
        <end position="226"/>
    </location>
</feature>
<organism evidence="9 10">
    <name type="scientific">Rhodopseudomonas faecalis</name>
    <dbReference type="NCBI Taxonomy" id="99655"/>
    <lineage>
        <taxon>Bacteria</taxon>
        <taxon>Pseudomonadati</taxon>
        <taxon>Pseudomonadota</taxon>
        <taxon>Alphaproteobacteria</taxon>
        <taxon>Hyphomicrobiales</taxon>
        <taxon>Nitrobacteraceae</taxon>
        <taxon>Rhodopseudomonas</taxon>
    </lineage>
</organism>
<dbReference type="CDD" id="cd03023">
    <property type="entry name" value="DsbA_Com1_like"/>
    <property type="match status" value="1"/>
</dbReference>
<evidence type="ECO:0000256" key="6">
    <source>
        <dbReference type="ARBA" id="ARBA00023284"/>
    </source>
</evidence>
<evidence type="ECO:0000259" key="8">
    <source>
        <dbReference type="PROSITE" id="PS51352"/>
    </source>
</evidence>
<dbReference type="GO" id="GO:0016853">
    <property type="term" value="F:isomerase activity"/>
    <property type="evidence" value="ECO:0007669"/>
    <property type="project" value="UniProtKB-KW"/>
</dbReference>
<comment type="caution">
    <text evidence="9">The sequence shown here is derived from an EMBL/GenBank/DDBJ whole genome shotgun (WGS) entry which is preliminary data.</text>
</comment>
<gene>
    <name evidence="9" type="ORF">BJ122_103175</name>
</gene>
<dbReference type="SUPFAM" id="SSF52833">
    <property type="entry name" value="Thioredoxin-like"/>
    <property type="match status" value="1"/>
</dbReference>
<dbReference type="PANTHER" id="PTHR13887">
    <property type="entry name" value="GLUTATHIONE S-TRANSFERASE KAPPA"/>
    <property type="match status" value="1"/>
</dbReference>
<evidence type="ECO:0000313" key="9">
    <source>
        <dbReference type="EMBL" id="PYF04521.1"/>
    </source>
</evidence>
<dbReference type="EMBL" id="QJTI01000003">
    <property type="protein sequence ID" value="PYF04521.1"/>
    <property type="molecule type" value="Genomic_DNA"/>
</dbReference>
<proteinExistence type="inferred from homology"/>
<feature type="domain" description="Thioredoxin" evidence="8">
    <location>
        <begin position="30"/>
        <end position="220"/>
    </location>
</feature>
<keyword evidence="10" id="KW-1185">Reference proteome</keyword>
<dbReference type="AlphaFoldDB" id="A0A318TI48"/>
<dbReference type="Pfam" id="PF13462">
    <property type="entry name" value="Thioredoxin_4"/>
    <property type="match status" value="1"/>
</dbReference>
<evidence type="ECO:0000256" key="3">
    <source>
        <dbReference type="ARBA" id="ARBA00022729"/>
    </source>
</evidence>
<dbReference type="Proteomes" id="UP000248148">
    <property type="component" value="Unassembled WGS sequence"/>
</dbReference>
<dbReference type="InterPro" id="IPR013766">
    <property type="entry name" value="Thioredoxin_domain"/>
</dbReference>
<dbReference type="RefSeq" id="WP_245407605.1">
    <property type="nucleotide sequence ID" value="NZ_QJTI01000003.1"/>
</dbReference>
<reference evidence="9 10" key="1">
    <citation type="submission" date="2018-06" db="EMBL/GenBank/DDBJ databases">
        <title>Genomic Encyclopedia of Archaeal and Bacterial Type Strains, Phase II (KMG-II): from individual species to whole genera.</title>
        <authorList>
            <person name="Goeker M."/>
        </authorList>
    </citation>
    <scope>NUCLEOTIDE SEQUENCE [LARGE SCALE GENOMIC DNA]</scope>
    <source>
        <strain evidence="9 10">JCM 11668</strain>
    </source>
</reference>
<keyword evidence="6" id="KW-0676">Redox-active center</keyword>
<name>A0A318TI48_9BRAD</name>
<keyword evidence="3 7" id="KW-0732">Signal</keyword>
<protein>
    <submittedName>
        <fullName evidence="9">Protein-disulfide isomerase</fullName>
    </submittedName>
</protein>
<keyword evidence="5" id="KW-1015">Disulfide bond</keyword>
<evidence type="ECO:0000256" key="1">
    <source>
        <dbReference type="ARBA" id="ARBA00003565"/>
    </source>
</evidence>
<comment type="function">
    <text evidence="1">May be required for disulfide bond formation in some proteins.</text>
</comment>
<dbReference type="GO" id="GO:0016491">
    <property type="term" value="F:oxidoreductase activity"/>
    <property type="evidence" value="ECO:0007669"/>
    <property type="project" value="UniProtKB-KW"/>
</dbReference>
<comment type="similarity">
    <text evidence="2">Belongs to the thioredoxin family. DsbA subfamily.</text>
</comment>
<dbReference type="PROSITE" id="PS51352">
    <property type="entry name" value="THIOREDOXIN_2"/>
    <property type="match status" value="1"/>
</dbReference>
<evidence type="ECO:0000256" key="2">
    <source>
        <dbReference type="ARBA" id="ARBA00005791"/>
    </source>
</evidence>
<evidence type="ECO:0000256" key="4">
    <source>
        <dbReference type="ARBA" id="ARBA00023002"/>
    </source>
</evidence>
<evidence type="ECO:0000313" key="10">
    <source>
        <dbReference type="Proteomes" id="UP000248148"/>
    </source>
</evidence>
<evidence type="ECO:0000256" key="5">
    <source>
        <dbReference type="ARBA" id="ARBA00023157"/>
    </source>
</evidence>
<feature type="signal peptide" evidence="7">
    <location>
        <begin position="1"/>
        <end position="40"/>
    </location>
</feature>
<accession>A0A318TI48</accession>
<dbReference type="InterPro" id="IPR012336">
    <property type="entry name" value="Thioredoxin-like_fold"/>
</dbReference>
<sequence>MITQTMSAGRAPTSPQLSRRHALVLTGAALLLGGSTAALAASDLEVLSEASVLRDPEIPVAGNPAGDITIVEFADYQCPYCRKIAPDLHALVKEDGKIRMVFKDWPVLGPASVYAARLALACKYQDKFIEAHDALMAMTSRLTESTARDALARAGLDVDRAGRDLDKNRAAIEAVLKRSDSQAKAFGFVGTPSYIIGKFRVPGVLTKEQFAMAVADARRAAAAKKE</sequence>
<dbReference type="InterPro" id="IPR036249">
    <property type="entry name" value="Thioredoxin-like_sf"/>
</dbReference>
<evidence type="ECO:0000256" key="7">
    <source>
        <dbReference type="SAM" id="SignalP"/>
    </source>
</evidence>
<dbReference type="Gene3D" id="3.40.30.10">
    <property type="entry name" value="Glutaredoxin"/>
    <property type="match status" value="1"/>
</dbReference>
<keyword evidence="4" id="KW-0560">Oxidoreductase</keyword>